<evidence type="ECO:0000313" key="6">
    <source>
        <dbReference type="Proteomes" id="UP000013827"/>
    </source>
</evidence>
<feature type="domain" description="OBG-type G" evidence="3">
    <location>
        <begin position="22"/>
        <end position="124"/>
    </location>
</feature>
<keyword evidence="1" id="KW-0547">Nucleotide-binding</keyword>
<dbReference type="OMA" id="VLRCFDN"/>
<evidence type="ECO:0000259" key="4">
    <source>
        <dbReference type="PROSITE" id="PS51880"/>
    </source>
</evidence>
<evidence type="ECO:0000256" key="2">
    <source>
        <dbReference type="ARBA" id="ARBA00022840"/>
    </source>
</evidence>
<dbReference type="GO" id="GO:0005737">
    <property type="term" value="C:cytoplasm"/>
    <property type="evidence" value="ECO:0007669"/>
    <property type="project" value="TreeGrafter"/>
</dbReference>
<dbReference type="SUPFAM" id="SSF52540">
    <property type="entry name" value="P-loop containing nucleoside triphosphate hydrolases"/>
    <property type="match status" value="1"/>
</dbReference>
<dbReference type="PROSITE" id="PS51880">
    <property type="entry name" value="TGS"/>
    <property type="match status" value="1"/>
</dbReference>
<proteinExistence type="predicted"/>
<feature type="domain" description="TGS" evidence="4">
    <location>
        <begin position="319"/>
        <end position="413"/>
    </location>
</feature>
<dbReference type="InterPro" id="IPR027417">
    <property type="entry name" value="P-loop_NTPase"/>
</dbReference>
<dbReference type="Pfam" id="PF01926">
    <property type="entry name" value="MMR_HSR1"/>
    <property type="match status" value="1"/>
</dbReference>
<dbReference type="PRINTS" id="PR00326">
    <property type="entry name" value="GTP1OBG"/>
</dbReference>
<keyword evidence="2" id="KW-0067">ATP-binding</keyword>
<dbReference type="SUPFAM" id="SSF81271">
    <property type="entry name" value="TGS-like"/>
    <property type="match status" value="1"/>
</dbReference>
<dbReference type="GO" id="GO:0005524">
    <property type="term" value="F:ATP binding"/>
    <property type="evidence" value="ECO:0007669"/>
    <property type="project" value="UniProtKB-KW"/>
</dbReference>
<protein>
    <recommendedName>
        <fullName evidence="7">Obg-like ATPase 1</fullName>
    </recommendedName>
</protein>
<dbReference type="Gene3D" id="3.10.20.30">
    <property type="match status" value="2"/>
</dbReference>
<dbReference type="GO" id="GO:0005525">
    <property type="term" value="F:GTP binding"/>
    <property type="evidence" value="ECO:0007669"/>
    <property type="project" value="InterPro"/>
</dbReference>
<dbReference type="RefSeq" id="XP_005792577.1">
    <property type="nucleotide sequence ID" value="XM_005792520.1"/>
</dbReference>
<dbReference type="HOGENOM" id="CLU_018395_1_0_1"/>
<dbReference type="PANTHER" id="PTHR23305:SF11">
    <property type="entry name" value="OBG-LIKE ATPASE 1"/>
    <property type="match status" value="1"/>
</dbReference>
<reference evidence="6" key="1">
    <citation type="journal article" date="2013" name="Nature">
        <title>Pan genome of the phytoplankton Emiliania underpins its global distribution.</title>
        <authorList>
            <person name="Read B.A."/>
            <person name="Kegel J."/>
            <person name="Klute M.J."/>
            <person name="Kuo A."/>
            <person name="Lefebvre S.C."/>
            <person name="Maumus F."/>
            <person name="Mayer C."/>
            <person name="Miller J."/>
            <person name="Monier A."/>
            <person name="Salamov A."/>
            <person name="Young J."/>
            <person name="Aguilar M."/>
            <person name="Claverie J.M."/>
            <person name="Frickenhaus S."/>
            <person name="Gonzalez K."/>
            <person name="Herman E.K."/>
            <person name="Lin Y.C."/>
            <person name="Napier J."/>
            <person name="Ogata H."/>
            <person name="Sarno A.F."/>
            <person name="Shmutz J."/>
            <person name="Schroeder D."/>
            <person name="de Vargas C."/>
            <person name="Verret F."/>
            <person name="von Dassow P."/>
            <person name="Valentin K."/>
            <person name="Van de Peer Y."/>
            <person name="Wheeler G."/>
            <person name="Dacks J.B."/>
            <person name="Delwiche C.F."/>
            <person name="Dyhrman S.T."/>
            <person name="Glockner G."/>
            <person name="John U."/>
            <person name="Richards T."/>
            <person name="Worden A.Z."/>
            <person name="Zhang X."/>
            <person name="Grigoriev I.V."/>
            <person name="Allen A.E."/>
            <person name="Bidle K."/>
            <person name="Borodovsky M."/>
            <person name="Bowler C."/>
            <person name="Brownlee C."/>
            <person name="Cock J.M."/>
            <person name="Elias M."/>
            <person name="Gladyshev V.N."/>
            <person name="Groth M."/>
            <person name="Guda C."/>
            <person name="Hadaegh A."/>
            <person name="Iglesias-Rodriguez M.D."/>
            <person name="Jenkins J."/>
            <person name="Jones B.M."/>
            <person name="Lawson T."/>
            <person name="Leese F."/>
            <person name="Lindquist E."/>
            <person name="Lobanov A."/>
            <person name="Lomsadze A."/>
            <person name="Malik S.B."/>
            <person name="Marsh M.E."/>
            <person name="Mackinder L."/>
            <person name="Mock T."/>
            <person name="Mueller-Roeber B."/>
            <person name="Pagarete A."/>
            <person name="Parker M."/>
            <person name="Probert I."/>
            <person name="Quesneville H."/>
            <person name="Raines C."/>
            <person name="Rensing S.A."/>
            <person name="Riano-Pachon D.M."/>
            <person name="Richier S."/>
            <person name="Rokitta S."/>
            <person name="Shiraiwa Y."/>
            <person name="Soanes D.M."/>
            <person name="van der Giezen M."/>
            <person name="Wahlund T.M."/>
            <person name="Williams B."/>
            <person name="Wilson W."/>
            <person name="Wolfe G."/>
            <person name="Wurch L.L."/>
        </authorList>
    </citation>
    <scope>NUCLEOTIDE SEQUENCE</scope>
</reference>
<dbReference type="InterPro" id="IPR012675">
    <property type="entry name" value="Beta-grasp_dom_sf"/>
</dbReference>
<reference evidence="5" key="2">
    <citation type="submission" date="2024-10" db="UniProtKB">
        <authorList>
            <consortium name="EnsemblProtists"/>
        </authorList>
    </citation>
    <scope>IDENTIFICATION</scope>
</reference>
<keyword evidence="6" id="KW-1185">Reference proteome</keyword>
<accession>A0A0D3KWL3</accession>
<dbReference type="Gene3D" id="3.40.50.300">
    <property type="entry name" value="P-loop containing nucleotide triphosphate hydrolases"/>
    <property type="match status" value="2"/>
</dbReference>
<dbReference type="Gene3D" id="1.10.150.300">
    <property type="entry name" value="TGS-like domain"/>
    <property type="match status" value="1"/>
</dbReference>
<dbReference type="InterPro" id="IPR013029">
    <property type="entry name" value="YchF_C"/>
</dbReference>
<dbReference type="FunFam" id="3.10.20.30:FF:000001">
    <property type="entry name" value="Ribosome-binding ATPase YchF"/>
    <property type="match status" value="1"/>
</dbReference>
<dbReference type="PROSITE" id="PS51710">
    <property type="entry name" value="G_OBG"/>
    <property type="match status" value="1"/>
</dbReference>
<dbReference type="AlphaFoldDB" id="A0A0D3KWL3"/>
<dbReference type="KEGG" id="ehx:EMIHUDRAFT_422986"/>
<dbReference type="PANTHER" id="PTHR23305">
    <property type="entry name" value="OBG GTPASE FAMILY"/>
    <property type="match status" value="1"/>
</dbReference>
<dbReference type="PaxDb" id="2903-EOD40148"/>
<dbReference type="CDD" id="cd04867">
    <property type="entry name" value="TGS_YchF_OLA1"/>
    <property type="match status" value="1"/>
</dbReference>
<dbReference type="InterPro" id="IPR023192">
    <property type="entry name" value="TGS-like_dom_sf"/>
</dbReference>
<dbReference type="STRING" id="2903.R1DXI8"/>
<dbReference type="InterPro" id="IPR031167">
    <property type="entry name" value="G_OBG"/>
</dbReference>
<evidence type="ECO:0000259" key="3">
    <source>
        <dbReference type="PROSITE" id="PS51710"/>
    </source>
</evidence>
<dbReference type="InterPro" id="IPR012676">
    <property type="entry name" value="TGS-like"/>
</dbReference>
<name>A0A0D3KWL3_EMIH1</name>
<dbReference type="GeneID" id="17285419"/>
<evidence type="ECO:0000256" key="1">
    <source>
        <dbReference type="ARBA" id="ARBA00022741"/>
    </source>
</evidence>
<dbReference type="EnsemblProtists" id="EOD40148">
    <property type="protein sequence ID" value="EOD40148"/>
    <property type="gene ID" value="EMIHUDRAFT_422986"/>
</dbReference>
<sequence>MPPKKKEEEKPRVILGRPTNHVKAGMVGMPNVGKSTTFNIMCKMSVPAENFPFCTIDPTEARVEVPDPKWRKLCDMWKPKNEVPAYLTIFDIAGLVKGAADGEGLGNAFLSHISATDAIFHVVRTFEETADGDMATHVEDSVDPDVAALEKLIEPLEKEVKRDGKAKEKKDRLEIMNKILEFVKEKEARFGAWSTKEIDVLNECCLLTSKTASRAESPPPRQHVREGLFAQEEQVAPEAQGDGSPCRPLPGLASRSLAWIDENRPGESMIPYSAALEARPGRPARLVDMEPAERAAYCEEQKCASQMDKIVCTGYHTLQLVHFYTAGADEVKCWTIREGWTAPKAAGTIHTDFERGFIKAEVYNYDDWKAQLKETDDGRAGPLAETAVKESGKYRQEGKNYVVKDGDVIFFKFNVTTDKKK</sequence>
<organism evidence="5 6">
    <name type="scientific">Emiliania huxleyi (strain CCMP1516)</name>
    <dbReference type="NCBI Taxonomy" id="280463"/>
    <lineage>
        <taxon>Eukaryota</taxon>
        <taxon>Haptista</taxon>
        <taxon>Haptophyta</taxon>
        <taxon>Prymnesiophyceae</taxon>
        <taxon>Isochrysidales</taxon>
        <taxon>Noelaerhabdaceae</taxon>
        <taxon>Emiliania</taxon>
    </lineage>
</organism>
<dbReference type="InterPro" id="IPR004095">
    <property type="entry name" value="TGS"/>
</dbReference>
<dbReference type="GO" id="GO:0016887">
    <property type="term" value="F:ATP hydrolysis activity"/>
    <property type="evidence" value="ECO:0007669"/>
    <property type="project" value="TreeGrafter"/>
</dbReference>
<dbReference type="InterPro" id="IPR006073">
    <property type="entry name" value="GTP-bd"/>
</dbReference>
<dbReference type="Proteomes" id="UP000013827">
    <property type="component" value="Unassembled WGS sequence"/>
</dbReference>
<evidence type="ECO:0000313" key="5">
    <source>
        <dbReference type="EnsemblProtists" id="EOD40148"/>
    </source>
</evidence>
<dbReference type="Pfam" id="PF06071">
    <property type="entry name" value="YchF-GTPase_C"/>
    <property type="match status" value="1"/>
</dbReference>
<evidence type="ECO:0008006" key="7">
    <source>
        <dbReference type="Google" id="ProtNLM"/>
    </source>
</evidence>
<dbReference type="eggNOG" id="KOG1491">
    <property type="taxonomic scope" value="Eukaryota"/>
</dbReference>